<reference evidence="2" key="1">
    <citation type="journal article" date="2012" name="BMC Genomics">
        <title>Genome sequence of the necrotrophic fungus Penicillium digitatum, the main postharvest pathogen of citrus.</title>
        <authorList>
            <person name="Marcet-Houben M."/>
            <person name="Ballester A.-R."/>
            <person name="de la Fuente B."/>
            <person name="Harries E."/>
            <person name="Marcos J.F."/>
            <person name="Gonzalez-Candelas L."/>
            <person name="Gabaldon T."/>
        </authorList>
    </citation>
    <scope>NUCLEOTIDE SEQUENCE [LARGE SCALE GENOMIC DNA]</scope>
    <source>
        <strain evidence="2">PHI26 / CECT 20796</strain>
    </source>
</reference>
<gene>
    <name evidence="1" type="ORF">PDIG_75020</name>
</gene>
<dbReference type="Proteomes" id="UP000009882">
    <property type="component" value="Unassembled WGS sequence"/>
</dbReference>
<dbReference type="EMBL" id="AKCT01000266">
    <property type="protein sequence ID" value="EKV07228.1"/>
    <property type="molecule type" value="Genomic_DNA"/>
</dbReference>
<name>K9FX12_PEND2</name>
<comment type="caution">
    <text evidence="1">The sequence shown here is derived from an EMBL/GenBank/DDBJ whole genome shotgun (WGS) entry which is preliminary data.</text>
</comment>
<protein>
    <submittedName>
        <fullName evidence="1">Uncharacterized protein</fullName>
    </submittedName>
</protein>
<evidence type="ECO:0000313" key="1">
    <source>
        <dbReference type="EMBL" id="EKV07228.1"/>
    </source>
</evidence>
<evidence type="ECO:0000313" key="2">
    <source>
        <dbReference type="Proteomes" id="UP000009882"/>
    </source>
</evidence>
<accession>K9FX12</accession>
<sequence length="41" mass="4844">MQIGCPRHHCLAIELPRISTFHPYVDFLYVQVNMLNMLNMP</sequence>
<organism evidence="1 2">
    <name type="scientific">Penicillium digitatum (strain PHI26 / CECT 20796)</name>
    <name type="common">Green mold</name>
    <dbReference type="NCBI Taxonomy" id="1170229"/>
    <lineage>
        <taxon>Eukaryota</taxon>
        <taxon>Fungi</taxon>
        <taxon>Dikarya</taxon>
        <taxon>Ascomycota</taxon>
        <taxon>Pezizomycotina</taxon>
        <taxon>Eurotiomycetes</taxon>
        <taxon>Eurotiomycetidae</taxon>
        <taxon>Eurotiales</taxon>
        <taxon>Aspergillaceae</taxon>
        <taxon>Penicillium</taxon>
    </lineage>
</organism>
<dbReference type="InParanoid" id="K9FX12"/>
<dbReference type="AlphaFoldDB" id="K9FX12"/>
<dbReference type="HOGENOM" id="CLU_3279668_0_0_1"/>
<keyword evidence="2" id="KW-1185">Reference proteome</keyword>
<proteinExistence type="predicted"/>